<dbReference type="AlphaFoldDB" id="A0AAE3AUC4"/>
<accession>A0AAE3AUC4</accession>
<dbReference type="SUPFAM" id="SSF143011">
    <property type="entry name" value="RelE-like"/>
    <property type="match status" value="1"/>
</dbReference>
<comment type="caution">
    <text evidence="2">The sequence shown here is derived from an EMBL/GenBank/DDBJ whole genome shotgun (WGS) entry which is preliminary data.</text>
</comment>
<proteinExistence type="predicted"/>
<organism evidence="2 3">
    <name type="scientific">Brotaphodocola catenula</name>
    <dbReference type="NCBI Taxonomy" id="2885361"/>
    <lineage>
        <taxon>Bacteria</taxon>
        <taxon>Bacillati</taxon>
        <taxon>Bacillota</taxon>
        <taxon>Clostridia</taxon>
        <taxon>Lachnospirales</taxon>
        <taxon>Lachnospiraceae</taxon>
        <taxon>Brotaphodocola</taxon>
    </lineage>
</organism>
<dbReference type="InterPro" id="IPR007712">
    <property type="entry name" value="RelE/ParE_toxin"/>
</dbReference>
<dbReference type="RefSeq" id="WP_308452110.1">
    <property type="nucleotide sequence ID" value="NZ_JAJEPU010000065.1"/>
</dbReference>
<gene>
    <name evidence="2" type="ORF">LKD32_13770</name>
</gene>
<evidence type="ECO:0000256" key="1">
    <source>
        <dbReference type="ARBA" id="ARBA00022649"/>
    </source>
</evidence>
<dbReference type="InterPro" id="IPR035093">
    <property type="entry name" value="RelE/ParE_toxin_dom_sf"/>
</dbReference>
<name>A0AAE3AUC4_9FIRM</name>
<keyword evidence="1" id="KW-1277">Toxin-antitoxin system</keyword>
<dbReference type="Gene3D" id="3.30.2310.20">
    <property type="entry name" value="RelE-like"/>
    <property type="match status" value="1"/>
</dbReference>
<evidence type="ECO:0000313" key="3">
    <source>
        <dbReference type="Proteomes" id="UP001198962"/>
    </source>
</evidence>
<dbReference type="Proteomes" id="UP001198962">
    <property type="component" value="Unassembled WGS sequence"/>
</dbReference>
<dbReference type="Pfam" id="PF05016">
    <property type="entry name" value="ParE_toxin"/>
    <property type="match status" value="1"/>
</dbReference>
<protein>
    <submittedName>
        <fullName evidence="2">Type II toxin-antitoxin system RelE/ParE family toxin</fullName>
    </submittedName>
</protein>
<dbReference type="EMBL" id="JAJEPU010000065">
    <property type="protein sequence ID" value="MCC2165923.1"/>
    <property type="molecule type" value="Genomic_DNA"/>
</dbReference>
<keyword evidence="3" id="KW-1185">Reference proteome</keyword>
<sequence length="111" mass="12656">MSWKVEYLPEAEKDLKGLDSSQRNLVLKAIKKVQQNPLPVDEQGYGKPLGNHNSTNLAGLLKIKLRSVGLRIVYQLRRTKTSMMIIVIGVRADEEVYELAQKRVLKHEKSD</sequence>
<evidence type="ECO:0000313" key="2">
    <source>
        <dbReference type="EMBL" id="MCC2165923.1"/>
    </source>
</evidence>
<reference evidence="2" key="1">
    <citation type="submission" date="2021-10" db="EMBL/GenBank/DDBJ databases">
        <title>Anaerobic single-cell dispensing facilitates the cultivation of human gut bacteria.</title>
        <authorList>
            <person name="Afrizal A."/>
        </authorList>
    </citation>
    <scope>NUCLEOTIDE SEQUENCE</scope>
    <source>
        <strain evidence="2">CLA-AA-H274</strain>
    </source>
</reference>